<reference evidence="1 2" key="1">
    <citation type="submission" date="2016-04" db="EMBL/GenBank/DDBJ databases">
        <title>A degradative enzymes factory behind the ericoid mycorrhizal symbiosis.</title>
        <authorList>
            <consortium name="DOE Joint Genome Institute"/>
            <person name="Martino E."/>
            <person name="Morin E."/>
            <person name="Grelet G."/>
            <person name="Kuo A."/>
            <person name="Kohler A."/>
            <person name="Daghino S."/>
            <person name="Barry K."/>
            <person name="Choi C."/>
            <person name="Cichocki N."/>
            <person name="Clum A."/>
            <person name="Copeland A."/>
            <person name="Hainaut M."/>
            <person name="Haridas S."/>
            <person name="Labutti K."/>
            <person name="Lindquist E."/>
            <person name="Lipzen A."/>
            <person name="Khouja H.-R."/>
            <person name="Murat C."/>
            <person name="Ohm R."/>
            <person name="Olson A."/>
            <person name="Spatafora J."/>
            <person name="Veneault-Fourrey C."/>
            <person name="Henrissat B."/>
            <person name="Grigoriev I."/>
            <person name="Martin F."/>
            <person name="Perotto S."/>
        </authorList>
    </citation>
    <scope>NUCLEOTIDE SEQUENCE [LARGE SCALE GENOMIC DNA]</scope>
    <source>
        <strain evidence="1 2">E</strain>
    </source>
</reference>
<dbReference type="Gene3D" id="3.90.226.10">
    <property type="entry name" value="2-enoyl-CoA Hydratase, Chain A, domain 1"/>
    <property type="match status" value="1"/>
</dbReference>
<sequence length="242" mass="26723">MASARSPLYLTLERSPGNIYIITLSRKAENKLNGAFCQELIRAFHTIHRELGSSSEGAVITRGSNEKFWCMGIDLEDPDPWTNSDGFYPLISTILDFPYPTIALLTGHTFGAGCLLALAHDYRITSAAKRYFSLPAIDLGLSFPGMGILPRLKLAPPVARKMVLEAHRWTPEEALKDGIVDLVVEEVEIVGKARDVAEKWMVKAKPGAYGVLRNELWGDAAKAFREISFVHNKIVGPSKAKI</sequence>
<dbReference type="GO" id="GO:0005777">
    <property type="term" value="C:peroxisome"/>
    <property type="evidence" value="ECO:0007669"/>
    <property type="project" value="TreeGrafter"/>
</dbReference>
<dbReference type="InParanoid" id="A0A2J6SMD3"/>
<dbReference type="InterPro" id="IPR001753">
    <property type="entry name" value="Enoyl-CoA_hydra/iso"/>
</dbReference>
<gene>
    <name evidence="1" type="ORF">K444DRAFT_621046</name>
</gene>
<dbReference type="Pfam" id="PF00378">
    <property type="entry name" value="ECH_1"/>
    <property type="match status" value="1"/>
</dbReference>
<accession>A0A2J6SMD3</accession>
<proteinExistence type="predicted"/>
<dbReference type="STRING" id="1095630.A0A2J6SMD3"/>
<dbReference type="GO" id="GO:0004165">
    <property type="term" value="F:delta(3)-delta(2)-enoyl-CoA isomerase activity"/>
    <property type="evidence" value="ECO:0007669"/>
    <property type="project" value="TreeGrafter"/>
</dbReference>
<evidence type="ECO:0000313" key="1">
    <source>
        <dbReference type="EMBL" id="PMD51917.1"/>
    </source>
</evidence>
<dbReference type="PANTHER" id="PTHR11941">
    <property type="entry name" value="ENOYL-COA HYDRATASE-RELATED"/>
    <property type="match status" value="1"/>
</dbReference>
<evidence type="ECO:0000313" key="2">
    <source>
        <dbReference type="Proteomes" id="UP000235371"/>
    </source>
</evidence>
<keyword evidence="2" id="KW-1185">Reference proteome</keyword>
<dbReference type="RefSeq" id="XP_024728821.1">
    <property type="nucleotide sequence ID" value="XM_024881823.1"/>
</dbReference>
<dbReference type="SUPFAM" id="SSF52096">
    <property type="entry name" value="ClpP/crotonase"/>
    <property type="match status" value="1"/>
</dbReference>
<dbReference type="Proteomes" id="UP000235371">
    <property type="component" value="Unassembled WGS sequence"/>
</dbReference>
<dbReference type="CDD" id="cd06558">
    <property type="entry name" value="crotonase-like"/>
    <property type="match status" value="1"/>
</dbReference>
<dbReference type="GeneID" id="36589900"/>
<dbReference type="GO" id="GO:0006635">
    <property type="term" value="P:fatty acid beta-oxidation"/>
    <property type="evidence" value="ECO:0007669"/>
    <property type="project" value="TreeGrafter"/>
</dbReference>
<dbReference type="AlphaFoldDB" id="A0A2J6SMD3"/>
<dbReference type="EMBL" id="KZ613912">
    <property type="protein sequence ID" value="PMD51917.1"/>
    <property type="molecule type" value="Genomic_DNA"/>
</dbReference>
<dbReference type="InterPro" id="IPR029045">
    <property type="entry name" value="ClpP/crotonase-like_dom_sf"/>
</dbReference>
<dbReference type="PANTHER" id="PTHR11941:SF75">
    <property type="entry name" value="ENOYL-COA HYDRATASE_ISOMERASE FAMILY PROTEIN"/>
    <property type="match status" value="1"/>
</dbReference>
<protein>
    <submittedName>
        <fullName evidence="1">ClpP/crotonase</fullName>
    </submittedName>
</protein>
<name>A0A2J6SMD3_9HELO</name>
<organism evidence="1 2">
    <name type="scientific">Hyaloscypha bicolor E</name>
    <dbReference type="NCBI Taxonomy" id="1095630"/>
    <lineage>
        <taxon>Eukaryota</taxon>
        <taxon>Fungi</taxon>
        <taxon>Dikarya</taxon>
        <taxon>Ascomycota</taxon>
        <taxon>Pezizomycotina</taxon>
        <taxon>Leotiomycetes</taxon>
        <taxon>Helotiales</taxon>
        <taxon>Hyaloscyphaceae</taxon>
        <taxon>Hyaloscypha</taxon>
        <taxon>Hyaloscypha bicolor</taxon>
    </lineage>
</organism>
<dbReference type="OrthoDB" id="1696280at2759"/>